<name>A0A4P9XEE7_9FUNG</name>
<feature type="compositionally biased region" description="Low complexity" evidence="1">
    <location>
        <begin position="33"/>
        <end position="45"/>
    </location>
</feature>
<dbReference type="Proteomes" id="UP000274922">
    <property type="component" value="Unassembled WGS sequence"/>
</dbReference>
<protein>
    <recommendedName>
        <fullName evidence="5">G-patch domain-containing protein</fullName>
    </recommendedName>
</protein>
<evidence type="ECO:0000313" key="3">
    <source>
        <dbReference type="EMBL" id="RKP03913.1"/>
    </source>
</evidence>
<reference evidence="4" key="1">
    <citation type="journal article" date="2018" name="Nat. Microbiol.">
        <title>Leveraging single-cell genomics to expand the fungal tree of life.</title>
        <authorList>
            <person name="Ahrendt S.R."/>
            <person name="Quandt C.A."/>
            <person name="Ciobanu D."/>
            <person name="Clum A."/>
            <person name="Salamov A."/>
            <person name="Andreopoulos B."/>
            <person name="Cheng J.F."/>
            <person name="Woyke T."/>
            <person name="Pelin A."/>
            <person name="Henrissat B."/>
            <person name="Reynolds N.K."/>
            <person name="Benny G.L."/>
            <person name="Smith M.E."/>
            <person name="James T.Y."/>
            <person name="Grigoriev I.V."/>
        </authorList>
    </citation>
    <scope>NUCLEOTIDE SEQUENCE [LARGE SCALE GENOMIC DNA]</scope>
    <source>
        <strain evidence="4">ATCC 52028</strain>
    </source>
</reference>
<feature type="region of interest" description="Disordered" evidence="1">
    <location>
        <begin position="29"/>
        <end position="93"/>
    </location>
</feature>
<evidence type="ECO:0000256" key="2">
    <source>
        <dbReference type="SAM" id="SignalP"/>
    </source>
</evidence>
<feature type="chain" id="PRO_5020996324" description="G-patch domain-containing protein" evidence="2">
    <location>
        <begin position="27"/>
        <end position="185"/>
    </location>
</feature>
<organism evidence="3 4">
    <name type="scientific">Caulochytrium protostelioides</name>
    <dbReference type="NCBI Taxonomy" id="1555241"/>
    <lineage>
        <taxon>Eukaryota</taxon>
        <taxon>Fungi</taxon>
        <taxon>Fungi incertae sedis</taxon>
        <taxon>Chytridiomycota</taxon>
        <taxon>Chytridiomycota incertae sedis</taxon>
        <taxon>Chytridiomycetes</taxon>
        <taxon>Caulochytriales</taxon>
        <taxon>Caulochytriaceae</taxon>
        <taxon>Caulochytrium</taxon>
    </lineage>
</organism>
<keyword evidence="4" id="KW-1185">Reference proteome</keyword>
<dbReference type="EMBL" id="ML014116">
    <property type="protein sequence ID" value="RKP03913.1"/>
    <property type="molecule type" value="Genomic_DNA"/>
</dbReference>
<evidence type="ECO:0008006" key="5">
    <source>
        <dbReference type="Google" id="ProtNLM"/>
    </source>
</evidence>
<dbReference type="AlphaFoldDB" id="A0A4P9XEE7"/>
<accession>A0A4P9XEE7</accession>
<proteinExistence type="predicted"/>
<feature type="region of interest" description="Disordered" evidence="1">
    <location>
        <begin position="136"/>
        <end position="185"/>
    </location>
</feature>
<feature type="signal peptide" evidence="2">
    <location>
        <begin position="1"/>
        <end position="26"/>
    </location>
</feature>
<feature type="compositionally biased region" description="Low complexity" evidence="1">
    <location>
        <begin position="67"/>
        <end position="76"/>
    </location>
</feature>
<evidence type="ECO:0000256" key="1">
    <source>
        <dbReference type="SAM" id="MobiDB-lite"/>
    </source>
</evidence>
<feature type="compositionally biased region" description="Basic and acidic residues" evidence="1">
    <location>
        <begin position="174"/>
        <end position="185"/>
    </location>
</feature>
<evidence type="ECO:0000313" key="4">
    <source>
        <dbReference type="Proteomes" id="UP000274922"/>
    </source>
</evidence>
<gene>
    <name evidence="3" type="ORF">CXG81DRAFT_16618</name>
</gene>
<keyword evidence="2" id="KW-0732">Signal</keyword>
<sequence length="185" mass="19445">MVWPFNRMSGPLLLLLVLLATDAVCGDPSLGDQTTATTAQTATPTQERRQLPASWPAGHERLTALNESPGPVSAPVVEPPPPPVSQQPASVTSLSTPLQTAREISFDPSQHLALGSENPISGAVALKMGWFRAEGVGKGTRKSRSVPPAVPDPPEASEIPSVPAENSKASHAKGRLEEFRVLHTG</sequence>